<proteinExistence type="inferred from homology"/>
<dbReference type="AlphaFoldDB" id="A0A6J2YY25"/>
<accession>A0A6J2YY25</accession>
<dbReference type="RefSeq" id="XP_030768147.1">
    <property type="nucleotide sequence ID" value="XM_030912287.1"/>
</dbReference>
<comment type="catalytic activity">
    <reaction evidence="10">
        <text>tRNA(Leu) + L-leucine + ATP = L-leucyl-tRNA(Leu) + AMP + diphosphate</text>
        <dbReference type="Rhea" id="RHEA:11688"/>
        <dbReference type="Rhea" id="RHEA-COMP:9613"/>
        <dbReference type="Rhea" id="RHEA-COMP:9622"/>
        <dbReference type="ChEBI" id="CHEBI:30616"/>
        <dbReference type="ChEBI" id="CHEBI:33019"/>
        <dbReference type="ChEBI" id="CHEBI:57427"/>
        <dbReference type="ChEBI" id="CHEBI:78442"/>
        <dbReference type="ChEBI" id="CHEBI:78494"/>
        <dbReference type="ChEBI" id="CHEBI:456215"/>
        <dbReference type="EC" id="6.1.1.4"/>
    </reaction>
</comment>
<dbReference type="SUPFAM" id="SSF52374">
    <property type="entry name" value="Nucleotidylyl transferase"/>
    <property type="match status" value="1"/>
</dbReference>
<dbReference type="Pfam" id="PF00133">
    <property type="entry name" value="tRNA-synt_1"/>
    <property type="match status" value="2"/>
</dbReference>
<dbReference type="InterPro" id="IPR002302">
    <property type="entry name" value="Leu-tRNA-ligase"/>
</dbReference>
<dbReference type="GO" id="GO:0002161">
    <property type="term" value="F:aminoacyl-tRNA deacylase activity"/>
    <property type="evidence" value="ECO:0007669"/>
    <property type="project" value="InterPro"/>
</dbReference>
<organism evidence="15 17">
    <name type="scientific">Sitophilus oryzae</name>
    <name type="common">Rice weevil</name>
    <name type="synonym">Curculio oryzae</name>
    <dbReference type="NCBI Taxonomy" id="7048"/>
    <lineage>
        <taxon>Eukaryota</taxon>
        <taxon>Metazoa</taxon>
        <taxon>Ecdysozoa</taxon>
        <taxon>Arthropoda</taxon>
        <taxon>Hexapoda</taxon>
        <taxon>Insecta</taxon>
        <taxon>Pterygota</taxon>
        <taxon>Neoptera</taxon>
        <taxon>Endopterygota</taxon>
        <taxon>Coleoptera</taxon>
        <taxon>Polyphaga</taxon>
        <taxon>Cucujiformia</taxon>
        <taxon>Curculionidae</taxon>
        <taxon>Dryophthorinae</taxon>
        <taxon>Sitophilus</taxon>
    </lineage>
</organism>
<evidence type="ECO:0000256" key="10">
    <source>
        <dbReference type="ARBA" id="ARBA00047469"/>
    </source>
</evidence>
<dbReference type="PANTHER" id="PTHR43740">
    <property type="entry name" value="LEUCYL-TRNA SYNTHETASE"/>
    <property type="match status" value="1"/>
</dbReference>
<dbReference type="Pfam" id="PF08264">
    <property type="entry name" value="Anticodon_1"/>
    <property type="match status" value="1"/>
</dbReference>
<evidence type="ECO:0000256" key="2">
    <source>
        <dbReference type="ARBA" id="ARBA00013164"/>
    </source>
</evidence>
<evidence type="ECO:0000256" key="1">
    <source>
        <dbReference type="ARBA" id="ARBA00005594"/>
    </source>
</evidence>
<dbReference type="CTD" id="38581"/>
<protein>
    <recommendedName>
        <fullName evidence="2">leucine--tRNA ligase</fullName>
        <ecNumber evidence="2">6.1.1.4</ecNumber>
    </recommendedName>
    <alternativeName>
        <fullName evidence="9">Leucyl-tRNA synthetase</fullName>
    </alternativeName>
</protein>
<feature type="domain" description="Leucyl-tRNA synthetase editing" evidence="14">
    <location>
        <begin position="252"/>
        <end position="310"/>
    </location>
</feature>
<dbReference type="InterPro" id="IPR009008">
    <property type="entry name" value="Val/Leu/Ile-tRNA-synth_edit"/>
</dbReference>
<feature type="domain" description="Aminoacyl-tRNA synthetase class Ia" evidence="12">
    <location>
        <begin position="43"/>
        <end position="237"/>
    </location>
</feature>
<dbReference type="InterPro" id="IPR002300">
    <property type="entry name" value="aa-tRNA-synth_Ia"/>
</dbReference>
<dbReference type="InterPro" id="IPR025709">
    <property type="entry name" value="Leu_tRNA-synth_edit"/>
</dbReference>
<dbReference type="Gene3D" id="1.10.730.10">
    <property type="entry name" value="Isoleucyl-tRNA Synthetase, Domain 1"/>
    <property type="match status" value="2"/>
</dbReference>
<evidence type="ECO:0000256" key="3">
    <source>
        <dbReference type="ARBA" id="ARBA00022490"/>
    </source>
</evidence>
<sequence>MKVLLRSHCLVNQKYWSVNKRYLNTLGLWNEELSTDIKHKIENHWQSKLHQESFVENDKNRQKYYVLSMFPYPSGFLHMGHVRIYTISDAIARFQRLNHKNVIHPIGWDAFGLPAENAAIDRQLSPEDWTLDNIAYMKNQLKKLGCSFEWERELATCDPEYYKWTQELFLKLHEAGLAYQKEALVNWDPVDQTVLADEQVDENGNSWRSGAKVEKKLLKQWFIRTTQFAKELYEGLNDSILHDWRDIIKLQKHWIGECNGVNFYFKIKRSSDVRENDFVTVWTARPDLIEQVKFIAVTRNHLLALKEDKNISGTQKLSVELVNPFTSEVLPVFVTDELEFEPLSDCYAGIPISSEEALRFAEKHDIQFSPSSDTNDFSDISFKQKEVCEKAKKINVGGYWSSAKLKDWLISRQRFWGTPIPIVHCGKCGSVPVKREDLPVKLPKLSRLSNKGKSPLKEESDWLNTVCPKCGGKAQRETDTMDTFVDSSWYFLRYLDPKYQDDMFSKEKAFQMTPVDLYIGGKEHAVLHLYYARFVSHFLHSLGLLPEREPFKRLLVHGMVMGRSFRLKGTGQYVPESKVEKIDMKKHKAICKDTGEQVIATWEKMSKSKQNGVNPEDMFNEYGIDTTRLLILADVSPTSHRNWNSNTFPGILNWQRRLWLTIRDFLKHRNNLPPMIPESEFKAQDDYLWDSRNYYIKGCTFNYVISQQISIGVSKQQGLTNSIRKAPPAVFAHSLQFERALATQIILLAPIAPHFASELWAGFVFAPNRLNNSGEIFWEKTVLEQDWPQIDNNYELELVCLVNGHENCVVKYLPSDLDQLKEEEAVKVALSQAEIQNTLKARNMIDVDFKLYPGCECRINIKTDQPPPKEEKQMLESSS</sequence>
<dbReference type="PANTHER" id="PTHR43740:SF2">
    <property type="entry name" value="LEUCINE--TRNA LIGASE, MITOCHONDRIAL"/>
    <property type="match status" value="1"/>
</dbReference>
<dbReference type="GO" id="GO:0005739">
    <property type="term" value="C:mitochondrion"/>
    <property type="evidence" value="ECO:0007669"/>
    <property type="project" value="TreeGrafter"/>
</dbReference>
<keyword evidence="4 11" id="KW-0436">Ligase</keyword>
<evidence type="ECO:0000313" key="16">
    <source>
        <dbReference type="RefSeq" id="XP_030768146.1"/>
    </source>
</evidence>
<keyword evidence="8 11" id="KW-0030">Aminoacyl-tRNA synthetase</keyword>
<dbReference type="RefSeq" id="XP_030768146.1">
    <property type="nucleotide sequence ID" value="XM_030912286.1"/>
</dbReference>
<evidence type="ECO:0000256" key="9">
    <source>
        <dbReference type="ARBA" id="ARBA00030520"/>
    </source>
</evidence>
<evidence type="ECO:0000256" key="7">
    <source>
        <dbReference type="ARBA" id="ARBA00022917"/>
    </source>
</evidence>
<evidence type="ECO:0000256" key="4">
    <source>
        <dbReference type="ARBA" id="ARBA00022598"/>
    </source>
</evidence>
<keyword evidence="15" id="KW-1185">Reference proteome</keyword>
<dbReference type="PROSITE" id="PS00178">
    <property type="entry name" value="AA_TRNA_LIGASE_I"/>
    <property type="match status" value="1"/>
</dbReference>
<evidence type="ECO:0000313" key="18">
    <source>
        <dbReference type="RefSeq" id="XP_030768148.1"/>
    </source>
</evidence>
<dbReference type="GO" id="GO:0006429">
    <property type="term" value="P:leucyl-tRNA aminoacylation"/>
    <property type="evidence" value="ECO:0007669"/>
    <property type="project" value="InterPro"/>
</dbReference>
<name>A0A6J2YY25_SITOR</name>
<dbReference type="Gene3D" id="3.40.50.620">
    <property type="entry name" value="HUPs"/>
    <property type="match status" value="2"/>
</dbReference>
<feature type="domain" description="Methionyl/Valyl/Leucyl/Isoleucyl-tRNA synthetase anticodon-binding" evidence="13">
    <location>
        <begin position="739"/>
        <end position="797"/>
    </location>
</feature>
<keyword evidence="7 11" id="KW-0648">Protein biosynthesis</keyword>
<dbReference type="GeneID" id="115891742"/>
<dbReference type="SUPFAM" id="SSF50677">
    <property type="entry name" value="ValRS/IleRS/LeuRS editing domain"/>
    <property type="match status" value="1"/>
</dbReference>
<keyword evidence="3" id="KW-0963">Cytoplasm</keyword>
<gene>
    <name evidence="16 17 18" type="primary">LOC115891742</name>
</gene>
<dbReference type="RefSeq" id="XP_030768148.1">
    <property type="nucleotide sequence ID" value="XM_030912288.1"/>
</dbReference>
<dbReference type="FunFam" id="3.40.50.620:FF:000265">
    <property type="entry name" value="Leucine--tRNA ligase"/>
    <property type="match status" value="1"/>
</dbReference>
<evidence type="ECO:0000313" key="17">
    <source>
        <dbReference type="RefSeq" id="XP_030768147.1"/>
    </source>
</evidence>
<evidence type="ECO:0000256" key="11">
    <source>
        <dbReference type="RuleBase" id="RU363035"/>
    </source>
</evidence>
<comment type="similarity">
    <text evidence="1 11">Belongs to the class-I aminoacyl-tRNA synthetase family.</text>
</comment>
<keyword evidence="6 11" id="KW-0067">ATP-binding</keyword>
<dbReference type="FunFam" id="3.40.50.620:FF:000003">
    <property type="entry name" value="Leucine--tRNA ligase"/>
    <property type="match status" value="1"/>
</dbReference>
<evidence type="ECO:0000259" key="12">
    <source>
        <dbReference type="Pfam" id="PF00133"/>
    </source>
</evidence>
<dbReference type="KEGG" id="soy:115891742"/>
<dbReference type="GO" id="GO:0032543">
    <property type="term" value="P:mitochondrial translation"/>
    <property type="evidence" value="ECO:0007669"/>
    <property type="project" value="TreeGrafter"/>
</dbReference>
<dbReference type="OrthoDB" id="15954at2759"/>
<evidence type="ECO:0000259" key="13">
    <source>
        <dbReference type="Pfam" id="PF08264"/>
    </source>
</evidence>
<evidence type="ECO:0000256" key="8">
    <source>
        <dbReference type="ARBA" id="ARBA00023146"/>
    </source>
</evidence>
<dbReference type="PRINTS" id="PR00985">
    <property type="entry name" value="TRNASYNTHLEU"/>
</dbReference>
<dbReference type="GO" id="GO:0004823">
    <property type="term" value="F:leucine-tRNA ligase activity"/>
    <property type="evidence" value="ECO:0007669"/>
    <property type="project" value="UniProtKB-EC"/>
</dbReference>
<reference evidence="16 17" key="1">
    <citation type="submission" date="2025-04" db="UniProtKB">
        <authorList>
            <consortium name="RefSeq"/>
        </authorList>
    </citation>
    <scope>IDENTIFICATION</scope>
    <source>
        <tissue evidence="16 17">Gonads</tissue>
    </source>
</reference>
<evidence type="ECO:0000256" key="6">
    <source>
        <dbReference type="ARBA" id="ARBA00022840"/>
    </source>
</evidence>
<evidence type="ECO:0000259" key="14">
    <source>
        <dbReference type="Pfam" id="PF13603"/>
    </source>
</evidence>
<keyword evidence="5 11" id="KW-0547">Nucleotide-binding</keyword>
<dbReference type="InterPro" id="IPR013155">
    <property type="entry name" value="M/V/L/I-tRNA-synth_anticd-bd"/>
</dbReference>
<dbReference type="NCBIfam" id="TIGR00396">
    <property type="entry name" value="leuS_bact"/>
    <property type="match status" value="1"/>
</dbReference>
<dbReference type="InterPro" id="IPR014729">
    <property type="entry name" value="Rossmann-like_a/b/a_fold"/>
</dbReference>
<evidence type="ECO:0000313" key="15">
    <source>
        <dbReference type="Proteomes" id="UP000504635"/>
    </source>
</evidence>
<dbReference type="Pfam" id="PF13603">
    <property type="entry name" value="tRNA-synt_1_2"/>
    <property type="match status" value="1"/>
</dbReference>
<dbReference type="Gene3D" id="2.20.28.290">
    <property type="match status" value="1"/>
</dbReference>
<dbReference type="CDD" id="cd00812">
    <property type="entry name" value="LeuRS_core"/>
    <property type="match status" value="1"/>
</dbReference>
<dbReference type="SUPFAM" id="SSF47323">
    <property type="entry name" value="Anticodon-binding domain of a subclass of class I aminoacyl-tRNA synthetases"/>
    <property type="match status" value="1"/>
</dbReference>
<evidence type="ECO:0000256" key="5">
    <source>
        <dbReference type="ARBA" id="ARBA00022741"/>
    </source>
</evidence>
<dbReference type="GO" id="GO:0005524">
    <property type="term" value="F:ATP binding"/>
    <property type="evidence" value="ECO:0007669"/>
    <property type="project" value="UniProtKB-KW"/>
</dbReference>
<dbReference type="InterPro" id="IPR009080">
    <property type="entry name" value="tRNAsynth_Ia_anticodon-bd"/>
</dbReference>
<dbReference type="EC" id="6.1.1.4" evidence="2"/>
<feature type="domain" description="Aminoacyl-tRNA synthetase class Ia" evidence="12">
    <location>
        <begin position="404"/>
        <end position="562"/>
    </location>
</feature>
<dbReference type="FunFam" id="1.10.730.10:FF:000060">
    <property type="entry name" value="Leucyl-tRNA synthetase"/>
    <property type="match status" value="1"/>
</dbReference>
<dbReference type="InterPro" id="IPR001412">
    <property type="entry name" value="aa-tRNA-synth_I_CS"/>
</dbReference>
<dbReference type="Proteomes" id="UP000504635">
    <property type="component" value="Unplaced"/>
</dbReference>